<evidence type="ECO:0000313" key="1">
    <source>
        <dbReference type="EMBL" id="KGK99688.1"/>
    </source>
</evidence>
<gene>
    <name evidence="1" type="ORF">LI82_00220</name>
</gene>
<name>A0A099T6C8_METMT</name>
<dbReference type="AlphaFoldDB" id="A0A099T6C8"/>
<sequence length="68" mass="7782">MKLKNILLLFLVLNSMFILGYTLGINNIEMSFENNTKLSFGNKNNISDNFKVENDYVFKIGENVSTSK</sequence>
<accession>A0A099T6C8</accession>
<keyword evidence="2" id="KW-1185">Reference proteome</keyword>
<dbReference type="RefSeq" id="WP_048192968.1">
    <property type="nucleotide sequence ID" value="NZ_CAAGSM010000008.1"/>
</dbReference>
<proteinExistence type="predicted"/>
<dbReference type="EMBL" id="JRHO01000002">
    <property type="protein sequence ID" value="KGK99688.1"/>
    <property type="molecule type" value="Genomic_DNA"/>
</dbReference>
<reference evidence="1 2" key="1">
    <citation type="submission" date="2014-09" db="EMBL/GenBank/DDBJ databases">
        <title>Draft genome sequence of an obligately methylotrophic methanogen, Methanococcoides methylutens, isolated from marine sediment.</title>
        <authorList>
            <person name="Guan Y."/>
            <person name="Ngugi D.K."/>
            <person name="Blom J."/>
            <person name="Ali S."/>
            <person name="Ferry J.G."/>
            <person name="Stingl U."/>
        </authorList>
    </citation>
    <scope>NUCLEOTIDE SEQUENCE [LARGE SCALE GENOMIC DNA]</scope>
    <source>
        <strain evidence="1 2">DSM 2657</strain>
    </source>
</reference>
<organism evidence="1 2">
    <name type="scientific">Methanococcoides methylutens</name>
    <dbReference type="NCBI Taxonomy" id="2226"/>
    <lineage>
        <taxon>Archaea</taxon>
        <taxon>Methanobacteriati</taxon>
        <taxon>Methanobacteriota</taxon>
        <taxon>Stenosarchaea group</taxon>
        <taxon>Methanomicrobia</taxon>
        <taxon>Methanosarcinales</taxon>
        <taxon>Methanosarcinaceae</taxon>
        <taxon>Methanococcoides</taxon>
    </lineage>
</organism>
<evidence type="ECO:0000313" key="2">
    <source>
        <dbReference type="Proteomes" id="UP000029859"/>
    </source>
</evidence>
<protein>
    <submittedName>
        <fullName evidence="1">Uncharacterized protein</fullName>
    </submittedName>
</protein>
<dbReference type="OrthoDB" id="374248at2157"/>
<dbReference type="Proteomes" id="UP000029859">
    <property type="component" value="Unassembled WGS sequence"/>
</dbReference>
<comment type="caution">
    <text evidence="1">The sequence shown here is derived from an EMBL/GenBank/DDBJ whole genome shotgun (WGS) entry which is preliminary data.</text>
</comment>